<dbReference type="EMBL" id="JAIZAY010000010">
    <property type="protein sequence ID" value="KAJ8035114.1"/>
    <property type="molecule type" value="Genomic_DNA"/>
</dbReference>
<sequence length="69" mass="7287">MIPKAEKLEKKQEAKTSLVSATVTSADASSLSNVCATSGQRSFGVTRGQNVKILSTLYLKKGNCEGSHT</sequence>
<protein>
    <submittedName>
        <fullName evidence="1">Uncharacterized protein</fullName>
    </submittedName>
</protein>
<comment type="caution">
    <text evidence="1">The sequence shown here is derived from an EMBL/GenBank/DDBJ whole genome shotgun (WGS) entry which is preliminary data.</text>
</comment>
<reference evidence="1" key="1">
    <citation type="submission" date="2021-10" db="EMBL/GenBank/DDBJ databases">
        <title>Tropical sea cucumber genome reveals ecological adaptation and Cuvierian tubules defense mechanism.</title>
        <authorList>
            <person name="Chen T."/>
        </authorList>
    </citation>
    <scope>NUCLEOTIDE SEQUENCE</scope>
    <source>
        <strain evidence="1">Nanhai2018</strain>
        <tissue evidence="1">Muscle</tissue>
    </source>
</reference>
<name>A0A9Q1H6M1_HOLLE</name>
<dbReference type="Proteomes" id="UP001152320">
    <property type="component" value="Chromosome 10"/>
</dbReference>
<proteinExistence type="predicted"/>
<gene>
    <name evidence="1" type="ORF">HOLleu_22233</name>
</gene>
<evidence type="ECO:0000313" key="1">
    <source>
        <dbReference type="EMBL" id="KAJ8035114.1"/>
    </source>
</evidence>
<organism evidence="1 2">
    <name type="scientific">Holothuria leucospilota</name>
    <name type="common">Black long sea cucumber</name>
    <name type="synonym">Mertensiothuria leucospilota</name>
    <dbReference type="NCBI Taxonomy" id="206669"/>
    <lineage>
        <taxon>Eukaryota</taxon>
        <taxon>Metazoa</taxon>
        <taxon>Echinodermata</taxon>
        <taxon>Eleutherozoa</taxon>
        <taxon>Echinozoa</taxon>
        <taxon>Holothuroidea</taxon>
        <taxon>Aspidochirotacea</taxon>
        <taxon>Aspidochirotida</taxon>
        <taxon>Holothuriidae</taxon>
        <taxon>Holothuria</taxon>
    </lineage>
</organism>
<dbReference type="AlphaFoldDB" id="A0A9Q1H6M1"/>
<evidence type="ECO:0000313" key="2">
    <source>
        <dbReference type="Proteomes" id="UP001152320"/>
    </source>
</evidence>
<accession>A0A9Q1H6M1</accession>
<keyword evidence="2" id="KW-1185">Reference proteome</keyword>